<dbReference type="InterPro" id="IPR036561">
    <property type="entry name" value="MAM33_sf"/>
</dbReference>
<dbReference type="eggNOG" id="KOG2536">
    <property type="taxonomic scope" value="Eukaryota"/>
</dbReference>
<sequence length="266" mass="30331">LNVLNPKRKTPNSFFCTIQRCQVPMARFVRCLRRTLCSTSSPSIPYRNPRIGLPSTQNPVLLISRKCLSSGSYVSEMQKSAFQGNILRLIRNEIDYELDHSPPLQPPNTFGPFTVDERPGEQWISLKRNFKEKEDIKIEATMFDKSVPTSKSTSTEPEYILHITFIVNISKGGAAEALEIMCSAWPDTIEISNLCVRKGSKSSPSSYGGPEFEELDDQLQDALYQFLEERGISNELAVFLHQYMKNKGKGEYVRWMESIKSYVEQK</sequence>
<evidence type="ECO:0008006" key="3">
    <source>
        <dbReference type="Google" id="ProtNLM"/>
    </source>
</evidence>
<reference evidence="2" key="1">
    <citation type="journal article" date="2013" name="Nat. Genet.">
        <title>The Capsella rubella genome and the genomic consequences of rapid mating system evolution.</title>
        <authorList>
            <person name="Slotte T."/>
            <person name="Hazzouri K.M."/>
            <person name="Agren J.A."/>
            <person name="Koenig D."/>
            <person name="Maumus F."/>
            <person name="Guo Y.L."/>
            <person name="Steige K."/>
            <person name="Platts A.E."/>
            <person name="Escobar J.S."/>
            <person name="Newman L.K."/>
            <person name="Wang W."/>
            <person name="Mandakova T."/>
            <person name="Vello E."/>
            <person name="Smith L.M."/>
            <person name="Henz S.R."/>
            <person name="Steffen J."/>
            <person name="Takuno S."/>
            <person name="Brandvain Y."/>
            <person name="Coop G."/>
            <person name="Andolfatto P."/>
            <person name="Hu T.T."/>
            <person name="Blanchette M."/>
            <person name="Clark R.M."/>
            <person name="Quesneville H."/>
            <person name="Nordborg M."/>
            <person name="Gaut B.S."/>
            <person name="Lysak M.A."/>
            <person name="Jenkins J."/>
            <person name="Grimwood J."/>
            <person name="Chapman J."/>
            <person name="Prochnik S."/>
            <person name="Shu S."/>
            <person name="Rokhsar D."/>
            <person name="Schmutz J."/>
            <person name="Weigel D."/>
            <person name="Wright S.I."/>
        </authorList>
    </citation>
    <scope>NUCLEOTIDE SEQUENCE [LARGE SCALE GENOMIC DNA]</scope>
    <source>
        <strain evidence="2">cv. Monte Gargano</strain>
    </source>
</reference>
<accession>R0IFQ1</accession>
<dbReference type="OrthoDB" id="278212at2759"/>
<dbReference type="KEGG" id="crb:17895104"/>
<dbReference type="FunFam" id="3.10.280.10:FF:000003">
    <property type="entry name" value="Mitochondrial glycoprotein"/>
    <property type="match status" value="1"/>
</dbReference>
<protein>
    <recommendedName>
        <fullName evidence="3">Mitochondrial glycoprotein family protein</fullName>
    </recommendedName>
</protein>
<evidence type="ECO:0000313" key="2">
    <source>
        <dbReference type="Proteomes" id="UP000029121"/>
    </source>
</evidence>
<dbReference type="PANTHER" id="PTHR10826:SF39">
    <property type="entry name" value="MITOCHONDRIAL GLYCOPROTEIN FAMILY PROTEIN"/>
    <property type="match status" value="1"/>
</dbReference>
<dbReference type="GO" id="GO:0005759">
    <property type="term" value="C:mitochondrial matrix"/>
    <property type="evidence" value="ECO:0007669"/>
    <property type="project" value="InterPro"/>
</dbReference>
<dbReference type="STRING" id="81985.R0IFQ1"/>
<gene>
    <name evidence="1" type="ORF">CARUB_v10020805mg</name>
</gene>
<dbReference type="PANTHER" id="PTHR10826">
    <property type="entry name" value="COMPLEMENT COMPONENT 1"/>
    <property type="match status" value="1"/>
</dbReference>
<dbReference type="AlphaFoldDB" id="R0IFQ1"/>
<name>R0IFQ1_9BRAS</name>
<dbReference type="SUPFAM" id="SSF54529">
    <property type="entry name" value="Mitochondrial glycoprotein MAM33-like"/>
    <property type="match status" value="1"/>
</dbReference>
<keyword evidence="2" id="KW-1185">Reference proteome</keyword>
<dbReference type="EMBL" id="KB870806">
    <property type="protein sequence ID" value="EOA35593.1"/>
    <property type="molecule type" value="Genomic_DNA"/>
</dbReference>
<evidence type="ECO:0000313" key="1">
    <source>
        <dbReference type="EMBL" id="EOA35593.1"/>
    </source>
</evidence>
<feature type="non-terminal residue" evidence="1">
    <location>
        <position position="1"/>
    </location>
</feature>
<dbReference type="Pfam" id="PF02330">
    <property type="entry name" value="MAM33"/>
    <property type="match status" value="1"/>
</dbReference>
<proteinExistence type="predicted"/>
<dbReference type="InterPro" id="IPR003428">
    <property type="entry name" value="MAM33"/>
</dbReference>
<dbReference type="Gene3D" id="3.10.280.10">
    <property type="entry name" value="Mitochondrial glycoprotein"/>
    <property type="match status" value="1"/>
</dbReference>
<dbReference type="Proteomes" id="UP000029121">
    <property type="component" value="Unassembled WGS sequence"/>
</dbReference>
<organism evidence="1 2">
    <name type="scientific">Capsella rubella</name>
    <dbReference type="NCBI Taxonomy" id="81985"/>
    <lineage>
        <taxon>Eukaryota</taxon>
        <taxon>Viridiplantae</taxon>
        <taxon>Streptophyta</taxon>
        <taxon>Embryophyta</taxon>
        <taxon>Tracheophyta</taxon>
        <taxon>Spermatophyta</taxon>
        <taxon>Magnoliopsida</taxon>
        <taxon>eudicotyledons</taxon>
        <taxon>Gunneridae</taxon>
        <taxon>Pentapetalae</taxon>
        <taxon>rosids</taxon>
        <taxon>malvids</taxon>
        <taxon>Brassicales</taxon>
        <taxon>Brassicaceae</taxon>
        <taxon>Camelineae</taxon>
        <taxon>Capsella</taxon>
    </lineage>
</organism>